<dbReference type="EMBL" id="ADAS02000020">
    <property type="protein sequence ID" value="OAV96327.1"/>
    <property type="molecule type" value="Genomic_DNA"/>
</dbReference>
<keyword evidence="4" id="KW-1185">Reference proteome</keyword>
<accession>A0A180GU45</accession>
<evidence type="ECO:0000313" key="4">
    <source>
        <dbReference type="Proteomes" id="UP000005240"/>
    </source>
</evidence>
<reference evidence="2" key="1">
    <citation type="submission" date="2009-11" db="EMBL/GenBank/DDBJ databases">
        <authorList>
            <consortium name="The Broad Institute Genome Sequencing Platform"/>
            <person name="Ward D."/>
            <person name="Feldgarden M."/>
            <person name="Earl A."/>
            <person name="Young S.K."/>
            <person name="Zeng Q."/>
            <person name="Koehrsen M."/>
            <person name="Alvarado L."/>
            <person name="Berlin A."/>
            <person name="Bochicchio J."/>
            <person name="Borenstein D."/>
            <person name="Chapman S.B."/>
            <person name="Chen Z."/>
            <person name="Engels R."/>
            <person name="Freedman E."/>
            <person name="Gellesch M."/>
            <person name="Goldberg J."/>
            <person name="Griggs A."/>
            <person name="Gujja S."/>
            <person name="Heilman E."/>
            <person name="Heiman D."/>
            <person name="Hepburn T."/>
            <person name="Howarth C."/>
            <person name="Jen D."/>
            <person name="Larson L."/>
            <person name="Lewis B."/>
            <person name="Mehta T."/>
            <person name="Park D."/>
            <person name="Pearson M."/>
            <person name="Roberts A."/>
            <person name="Saif S."/>
            <person name="Shea T."/>
            <person name="Shenoy N."/>
            <person name="Sisk P."/>
            <person name="Stolte C."/>
            <person name="Sykes S."/>
            <person name="Thomson T."/>
            <person name="Walk T."/>
            <person name="White J."/>
            <person name="Yandava C."/>
            <person name="Izard J."/>
            <person name="Baranova O.V."/>
            <person name="Blanton J.M."/>
            <person name="Tanner A.C."/>
            <person name="Dewhirst F.E."/>
            <person name="Haas B."/>
            <person name="Nusbaum C."/>
            <person name="Birren B."/>
        </authorList>
    </citation>
    <scope>NUCLEOTIDE SEQUENCE [LARGE SCALE GENOMIC DNA]</scope>
    <source>
        <strain evidence="2">1-1 BBBD Race 1</strain>
    </source>
</reference>
<feature type="region of interest" description="Disordered" evidence="1">
    <location>
        <begin position="33"/>
        <end position="55"/>
    </location>
</feature>
<dbReference type="AlphaFoldDB" id="A0A180GU45"/>
<sequence length="458" mass="52522">MAEPTMRQPSSPRPSKQTNLELSGLNLKETYTMAQSATSTGLDAPNGPEAQSSANEQYWPQGDQAIDALVSLAERLTSHIYNDANEEVFPASAEECSSEQVKTKKDLWSDLHSNLLPQLGRHIGILSSLLKPEWMHFTLDLVLVTRSHLERLLNEIQSTICMRCPRPEIIPGTQCNDQDVEEFKEFRLKGLYNRISSLYSRVILVSCHGIELIQKMQLTTKNDPYETDVVYFSQSNNVAQARQSILDNTRAVRKGIRCAIGWSLASDYDLVRTGWYEETPLIDGYSESVSRSIAHWKEGSGRPVPELYRAQKIKLYELLLPINKLCRLFFKKLSRRGIKEKRLPMFSKMRSDQLDSLWRFAAVMRYELMCLQEATNIPDWPGNTAYALGFNRVAKRLEDCFEPALHLILEYLVPLVPDTEGFPIQHYFRSWFTMWHTQFSIAIQNLIDHVELSINNAL</sequence>
<protein>
    <submittedName>
        <fullName evidence="2 3">Uncharacterized protein</fullName>
    </submittedName>
</protein>
<reference evidence="3 4" key="3">
    <citation type="journal article" date="2017" name="G3 (Bethesda)">
        <title>Comparative analysis highlights variable genome content of wheat rusts and divergence of the mating loci.</title>
        <authorList>
            <person name="Cuomo C.A."/>
            <person name="Bakkeren G."/>
            <person name="Khalil H.B."/>
            <person name="Panwar V."/>
            <person name="Joly D."/>
            <person name="Linning R."/>
            <person name="Sakthikumar S."/>
            <person name="Song X."/>
            <person name="Adiconis X."/>
            <person name="Fan L."/>
            <person name="Goldberg J.M."/>
            <person name="Levin J.Z."/>
            <person name="Young S."/>
            <person name="Zeng Q."/>
            <person name="Anikster Y."/>
            <person name="Bruce M."/>
            <person name="Wang M."/>
            <person name="Yin C."/>
            <person name="McCallum B."/>
            <person name="Szabo L.J."/>
            <person name="Hulbert S."/>
            <person name="Chen X."/>
            <person name="Fellers J.P."/>
        </authorList>
    </citation>
    <scope>NUCLEOTIDE SEQUENCE</scope>
    <source>
        <strain evidence="3">isolate 1-1 / race 1 (BBBD)</strain>
        <strain evidence="4">Isolate 1-1 / race 1 (BBBD)</strain>
    </source>
</reference>
<feature type="compositionally biased region" description="Polar residues" evidence="1">
    <location>
        <begin position="7"/>
        <end position="20"/>
    </location>
</feature>
<dbReference type="Proteomes" id="UP000005240">
    <property type="component" value="Unassembled WGS sequence"/>
</dbReference>
<dbReference type="VEuPathDB" id="FungiDB:PTTG_12373"/>
<evidence type="ECO:0000313" key="2">
    <source>
        <dbReference type="EMBL" id="OAV96327.1"/>
    </source>
</evidence>
<reference evidence="3" key="4">
    <citation type="submission" date="2025-05" db="UniProtKB">
        <authorList>
            <consortium name="EnsemblFungi"/>
        </authorList>
    </citation>
    <scope>IDENTIFICATION</scope>
    <source>
        <strain evidence="3">isolate 1-1 / race 1 (BBBD)</strain>
    </source>
</reference>
<proteinExistence type="predicted"/>
<evidence type="ECO:0000313" key="3">
    <source>
        <dbReference type="EnsemblFungi" id="PTTG_12373-t43_1-p1"/>
    </source>
</evidence>
<organism evidence="2">
    <name type="scientific">Puccinia triticina (isolate 1-1 / race 1 (BBBD))</name>
    <name type="common">Brown leaf rust fungus</name>
    <dbReference type="NCBI Taxonomy" id="630390"/>
    <lineage>
        <taxon>Eukaryota</taxon>
        <taxon>Fungi</taxon>
        <taxon>Dikarya</taxon>
        <taxon>Basidiomycota</taxon>
        <taxon>Pucciniomycotina</taxon>
        <taxon>Pucciniomycetes</taxon>
        <taxon>Pucciniales</taxon>
        <taxon>Pucciniaceae</taxon>
        <taxon>Puccinia</taxon>
    </lineage>
</organism>
<dbReference type="STRING" id="630390.A0A180GU45"/>
<reference evidence="2" key="2">
    <citation type="submission" date="2016-05" db="EMBL/GenBank/DDBJ databases">
        <title>Comparative analysis highlights variable genome content of wheat rusts and divergence of the mating loci.</title>
        <authorList>
            <person name="Cuomo C.A."/>
            <person name="Bakkeren G."/>
            <person name="Szabo L."/>
            <person name="Khalil H."/>
            <person name="Joly D."/>
            <person name="Goldberg J."/>
            <person name="Young S."/>
            <person name="Zeng Q."/>
            <person name="Fellers J."/>
        </authorList>
    </citation>
    <scope>NUCLEOTIDE SEQUENCE [LARGE SCALE GENOMIC DNA]</scope>
    <source>
        <strain evidence="2">1-1 BBBD Race 1</strain>
    </source>
</reference>
<name>A0A180GU45_PUCT1</name>
<dbReference type="EnsemblFungi" id="PTTG_12373-t43_1">
    <property type="protein sequence ID" value="PTTG_12373-t43_1-p1"/>
    <property type="gene ID" value="PTTG_12373"/>
</dbReference>
<dbReference type="PANTHER" id="PTHR33069:SF3">
    <property type="entry name" value="DYNEIN HEAVY CHAIN TAIL DOMAIN-CONTAINING PROTEIN"/>
    <property type="match status" value="1"/>
</dbReference>
<feature type="region of interest" description="Disordered" evidence="1">
    <location>
        <begin position="1"/>
        <end position="20"/>
    </location>
</feature>
<evidence type="ECO:0000256" key="1">
    <source>
        <dbReference type="SAM" id="MobiDB-lite"/>
    </source>
</evidence>
<gene>
    <name evidence="2" type="ORF">PTTG_12373</name>
</gene>
<dbReference type="PANTHER" id="PTHR33069">
    <property type="entry name" value="CHROMOSOME 7, WHOLE GENOME SHOTGUN SEQUENCE-RELATED"/>
    <property type="match status" value="1"/>
</dbReference>